<keyword evidence="3" id="KW-1185">Reference proteome</keyword>
<name>A0A2N9B966_STRCX</name>
<dbReference type="EMBL" id="LT963352">
    <property type="protein sequence ID" value="SOR79899.1"/>
    <property type="molecule type" value="Genomic_DNA"/>
</dbReference>
<reference evidence="3" key="1">
    <citation type="submission" date="2017-11" db="EMBL/GenBank/DDBJ databases">
        <authorList>
            <person name="Wibberg D."/>
        </authorList>
    </citation>
    <scope>NUCLEOTIDE SEQUENCE [LARGE SCALE GENOMIC DNA]</scope>
</reference>
<gene>
    <name evidence="2" type="ORF">SCNRRL3882_3358</name>
</gene>
<evidence type="ECO:0000256" key="1">
    <source>
        <dbReference type="SAM" id="MobiDB-lite"/>
    </source>
</evidence>
<protein>
    <submittedName>
        <fullName evidence="2">Uncharacterized protein</fullName>
    </submittedName>
</protein>
<dbReference type="AlphaFoldDB" id="A0A2N9B966"/>
<accession>A0A2N9B966</accession>
<evidence type="ECO:0000313" key="3">
    <source>
        <dbReference type="Proteomes" id="UP000235464"/>
    </source>
</evidence>
<dbReference type="RefSeq" id="WP_158688496.1">
    <property type="nucleotide sequence ID" value="NZ_LT962942.1"/>
</dbReference>
<feature type="region of interest" description="Disordered" evidence="1">
    <location>
        <begin position="1"/>
        <end position="55"/>
    </location>
</feature>
<proteinExistence type="predicted"/>
<sequence>MCVGQATADGLHVLRGGGFRVPGVQSAEADSDGKTRSATVLDGAKHEAGQKQQMV</sequence>
<dbReference type="OrthoDB" id="4292483at2"/>
<dbReference type="Proteomes" id="UP000235464">
    <property type="component" value="Chromosome I"/>
</dbReference>
<evidence type="ECO:0000313" key="2">
    <source>
        <dbReference type="EMBL" id="SOR79899.1"/>
    </source>
</evidence>
<organism evidence="2 3">
    <name type="scientific">Streptomyces chartreusis NRRL 3882</name>
    <dbReference type="NCBI Taxonomy" id="1079985"/>
    <lineage>
        <taxon>Bacteria</taxon>
        <taxon>Bacillati</taxon>
        <taxon>Actinomycetota</taxon>
        <taxon>Actinomycetes</taxon>
        <taxon>Kitasatosporales</taxon>
        <taxon>Streptomycetaceae</taxon>
        <taxon>Streptomyces</taxon>
    </lineage>
</organism>